<organism evidence="1 2">
    <name type="scientific">Irpex rosettiformis</name>
    <dbReference type="NCBI Taxonomy" id="378272"/>
    <lineage>
        <taxon>Eukaryota</taxon>
        <taxon>Fungi</taxon>
        <taxon>Dikarya</taxon>
        <taxon>Basidiomycota</taxon>
        <taxon>Agaricomycotina</taxon>
        <taxon>Agaricomycetes</taxon>
        <taxon>Polyporales</taxon>
        <taxon>Irpicaceae</taxon>
        <taxon>Irpex</taxon>
    </lineage>
</organism>
<accession>A0ACB8U8A8</accession>
<reference evidence="1" key="1">
    <citation type="journal article" date="2021" name="Environ. Microbiol.">
        <title>Gene family expansions and transcriptome signatures uncover fungal adaptations to wood decay.</title>
        <authorList>
            <person name="Hage H."/>
            <person name="Miyauchi S."/>
            <person name="Viragh M."/>
            <person name="Drula E."/>
            <person name="Min B."/>
            <person name="Chaduli D."/>
            <person name="Navarro D."/>
            <person name="Favel A."/>
            <person name="Norest M."/>
            <person name="Lesage-Meessen L."/>
            <person name="Balint B."/>
            <person name="Merenyi Z."/>
            <person name="de Eugenio L."/>
            <person name="Morin E."/>
            <person name="Martinez A.T."/>
            <person name="Baldrian P."/>
            <person name="Stursova M."/>
            <person name="Martinez M.J."/>
            <person name="Novotny C."/>
            <person name="Magnuson J.K."/>
            <person name="Spatafora J.W."/>
            <person name="Maurice S."/>
            <person name="Pangilinan J."/>
            <person name="Andreopoulos W."/>
            <person name="LaButti K."/>
            <person name="Hundley H."/>
            <person name="Na H."/>
            <person name="Kuo A."/>
            <person name="Barry K."/>
            <person name="Lipzen A."/>
            <person name="Henrissat B."/>
            <person name="Riley R."/>
            <person name="Ahrendt S."/>
            <person name="Nagy L.G."/>
            <person name="Grigoriev I.V."/>
            <person name="Martin F."/>
            <person name="Rosso M.N."/>
        </authorList>
    </citation>
    <scope>NUCLEOTIDE SEQUENCE</scope>
    <source>
        <strain evidence="1">CBS 384.51</strain>
    </source>
</reference>
<dbReference type="Proteomes" id="UP001055072">
    <property type="component" value="Unassembled WGS sequence"/>
</dbReference>
<gene>
    <name evidence="1" type="ORF">BDY19DRAFT_773955</name>
</gene>
<sequence>MGMTSARSTLLSLLVLCTRFGVGWVRCCAASVCAVSSLYVLVVHVLPEVFRVRLKVEESLPEVSGFCLRTNGHNARPENMREGGRFQSRKSVCTLHIQGVLAWSCFSNIEAYATQIVRSKAARDSDEYVLHRQLDMPSRLSPPFCVESSLHDKQGFL</sequence>
<protein>
    <submittedName>
        <fullName evidence="1">Uncharacterized protein</fullName>
    </submittedName>
</protein>
<dbReference type="EMBL" id="MU274908">
    <property type="protein sequence ID" value="KAI0090471.1"/>
    <property type="molecule type" value="Genomic_DNA"/>
</dbReference>
<evidence type="ECO:0000313" key="2">
    <source>
        <dbReference type="Proteomes" id="UP001055072"/>
    </source>
</evidence>
<proteinExistence type="predicted"/>
<evidence type="ECO:0000313" key="1">
    <source>
        <dbReference type="EMBL" id="KAI0090471.1"/>
    </source>
</evidence>
<keyword evidence="2" id="KW-1185">Reference proteome</keyword>
<comment type="caution">
    <text evidence="1">The sequence shown here is derived from an EMBL/GenBank/DDBJ whole genome shotgun (WGS) entry which is preliminary data.</text>
</comment>
<name>A0ACB8U8A8_9APHY</name>